<proteinExistence type="predicted"/>
<protein>
    <submittedName>
        <fullName evidence="2">Uncharacterized protein</fullName>
    </submittedName>
</protein>
<dbReference type="AlphaFoldDB" id="A0ABC8J0J9"/>
<name>A0ABC8J0J9_ERUVS</name>
<evidence type="ECO:0000256" key="1">
    <source>
        <dbReference type="SAM" id="Phobius"/>
    </source>
</evidence>
<dbReference type="EMBL" id="CAKOAT010066822">
    <property type="protein sequence ID" value="CAH8307069.1"/>
    <property type="molecule type" value="Genomic_DNA"/>
</dbReference>
<organism evidence="2 3">
    <name type="scientific">Eruca vesicaria subsp. sativa</name>
    <name type="common">Garden rocket</name>
    <name type="synonym">Eruca sativa</name>
    <dbReference type="NCBI Taxonomy" id="29727"/>
    <lineage>
        <taxon>Eukaryota</taxon>
        <taxon>Viridiplantae</taxon>
        <taxon>Streptophyta</taxon>
        <taxon>Embryophyta</taxon>
        <taxon>Tracheophyta</taxon>
        <taxon>Spermatophyta</taxon>
        <taxon>Magnoliopsida</taxon>
        <taxon>eudicotyledons</taxon>
        <taxon>Gunneridae</taxon>
        <taxon>Pentapetalae</taxon>
        <taxon>rosids</taxon>
        <taxon>malvids</taxon>
        <taxon>Brassicales</taxon>
        <taxon>Brassicaceae</taxon>
        <taxon>Brassiceae</taxon>
        <taxon>Eruca</taxon>
    </lineage>
</organism>
<accession>A0ABC8J0J9</accession>
<dbReference type="Proteomes" id="UP001642260">
    <property type="component" value="Unassembled WGS sequence"/>
</dbReference>
<feature type="transmembrane region" description="Helical" evidence="1">
    <location>
        <begin position="16"/>
        <end position="33"/>
    </location>
</feature>
<evidence type="ECO:0000313" key="3">
    <source>
        <dbReference type="Proteomes" id="UP001642260"/>
    </source>
</evidence>
<keyword evidence="1" id="KW-0812">Transmembrane</keyword>
<keyword evidence="1" id="KW-1133">Transmembrane helix</keyword>
<keyword evidence="3" id="KW-1185">Reference proteome</keyword>
<comment type="caution">
    <text evidence="2">The sequence shown here is derived from an EMBL/GenBank/DDBJ whole genome shotgun (WGS) entry which is preliminary data.</text>
</comment>
<evidence type="ECO:0000313" key="2">
    <source>
        <dbReference type="EMBL" id="CAH8307069.1"/>
    </source>
</evidence>
<sequence length="62" mass="7220">MEVLCLPVNLFRRSKMDLVVPPAIVVAVFAIVVQTRRRSFFKFLDNFGPLGRRKLFKCRPII</sequence>
<reference evidence="2 3" key="1">
    <citation type="submission" date="2022-03" db="EMBL/GenBank/DDBJ databases">
        <authorList>
            <person name="Macdonald S."/>
            <person name="Ahmed S."/>
            <person name="Newling K."/>
        </authorList>
    </citation>
    <scope>NUCLEOTIDE SEQUENCE [LARGE SCALE GENOMIC DNA]</scope>
</reference>
<gene>
    <name evidence="2" type="ORF">ERUC_LOCUS4830</name>
</gene>
<keyword evidence="1" id="KW-0472">Membrane</keyword>